<proteinExistence type="predicted"/>
<comment type="caution">
    <text evidence="1">The sequence shown here is derived from an EMBL/GenBank/DDBJ whole genome shotgun (WGS) entry which is preliminary data.</text>
</comment>
<sequence length="211" mass="22736">MQRNSGDLVARSRWALLVIDGYFDRLIRDRSRRYLCMSTVGSLLLGGEVVSDTLGTSRSLDERAELFSGFGGRGVCRVRGWTAQLPDVKCRDISNVEVGRQSPGLGNHQPHCVPWVRVLDQPGVDGPVRKGGEDVTSGPATAQGVLNRGTSLRVGSVDLMQPDISIDGVMRGRADVEEASGAGASCRSHRRPGSGDRPRVVWFGAFGVYIA</sequence>
<evidence type="ECO:0000313" key="1">
    <source>
        <dbReference type="EMBL" id="MEX6429154.1"/>
    </source>
</evidence>
<dbReference type="RefSeq" id="WP_298383004.1">
    <property type="nucleotide sequence ID" value="NZ_JBFSHR010000011.1"/>
</dbReference>
<organism evidence="1 2">
    <name type="scientific">Ferrimicrobium acidiphilum</name>
    <dbReference type="NCBI Taxonomy" id="121039"/>
    <lineage>
        <taxon>Bacteria</taxon>
        <taxon>Bacillati</taxon>
        <taxon>Actinomycetota</taxon>
        <taxon>Acidimicrobiia</taxon>
        <taxon>Acidimicrobiales</taxon>
        <taxon>Acidimicrobiaceae</taxon>
        <taxon>Ferrimicrobium</taxon>
    </lineage>
</organism>
<name>A0ABV3Y0R4_9ACTN</name>
<reference evidence="1 2" key="1">
    <citation type="submission" date="2024-07" db="EMBL/GenBank/DDBJ databases">
        <title>Draft Genome Sequence of Ferrimicrobium acidiphilum Strain YE2023, Isolated from a Pulp of Bioleach Reactor.</title>
        <authorList>
            <person name="Elkina Y.A."/>
            <person name="Bulaeva A.G."/>
            <person name="Beletsky A.V."/>
            <person name="Mardanov A.V."/>
        </authorList>
    </citation>
    <scope>NUCLEOTIDE SEQUENCE [LARGE SCALE GENOMIC DNA]</scope>
    <source>
        <strain evidence="1 2">YE2023</strain>
    </source>
</reference>
<protein>
    <submittedName>
        <fullName evidence="1">Uncharacterized protein</fullName>
    </submittedName>
</protein>
<evidence type="ECO:0000313" key="2">
    <source>
        <dbReference type="Proteomes" id="UP001560267"/>
    </source>
</evidence>
<dbReference type="EMBL" id="JBFSHR010000011">
    <property type="protein sequence ID" value="MEX6429154.1"/>
    <property type="molecule type" value="Genomic_DNA"/>
</dbReference>
<accession>A0ABV3Y0R4</accession>
<keyword evidence="2" id="KW-1185">Reference proteome</keyword>
<dbReference type="Proteomes" id="UP001560267">
    <property type="component" value="Unassembled WGS sequence"/>
</dbReference>
<gene>
    <name evidence="1" type="ORF">AB6A68_04795</name>
</gene>